<dbReference type="SUPFAM" id="SSF82714">
    <property type="entry name" value="Multidrug efflux transporter AcrB TolC docking domain, DN and DC subdomains"/>
    <property type="match status" value="2"/>
</dbReference>
<feature type="transmembrane region" description="Helical" evidence="1">
    <location>
        <begin position="338"/>
        <end position="357"/>
    </location>
</feature>
<feature type="transmembrane region" description="Helical" evidence="1">
    <location>
        <begin position="433"/>
        <end position="453"/>
    </location>
</feature>
<keyword evidence="1" id="KW-1133">Transmembrane helix</keyword>
<gene>
    <name evidence="3" type="ORF">GCM10023333_39130</name>
</gene>
<feature type="transmembrane region" description="Helical" evidence="1">
    <location>
        <begin position="929"/>
        <end position="952"/>
    </location>
</feature>
<feature type="transmembrane region" description="Helical" evidence="1">
    <location>
        <begin position="857"/>
        <end position="879"/>
    </location>
</feature>
<feature type="transmembrane region" description="Helical" evidence="1">
    <location>
        <begin position="364"/>
        <end position="384"/>
    </location>
</feature>
<dbReference type="Gene3D" id="3.30.70.1320">
    <property type="entry name" value="Multidrug efflux transporter AcrB pore domain like"/>
    <property type="match status" value="1"/>
</dbReference>
<keyword evidence="4" id="KW-1185">Reference proteome</keyword>
<reference evidence="4" key="1">
    <citation type="journal article" date="2019" name="Int. J. Syst. Evol. Microbiol.">
        <title>The Global Catalogue of Microorganisms (GCM) 10K type strain sequencing project: providing services to taxonomists for standard genome sequencing and annotation.</title>
        <authorList>
            <consortium name="The Broad Institute Genomics Platform"/>
            <consortium name="The Broad Institute Genome Sequencing Center for Infectious Disease"/>
            <person name="Wu L."/>
            <person name="Ma J."/>
        </authorList>
    </citation>
    <scope>NUCLEOTIDE SEQUENCE [LARGE SCALE GENOMIC DNA]</scope>
    <source>
        <strain evidence="4">JCM 18401</strain>
    </source>
</reference>
<feature type="transmembrane region" description="Helical" evidence="1">
    <location>
        <begin position="465"/>
        <end position="490"/>
    </location>
</feature>
<feature type="transmembrane region" description="Helical" evidence="1">
    <location>
        <begin position="833"/>
        <end position="850"/>
    </location>
</feature>
<dbReference type="Gene3D" id="3.30.70.1430">
    <property type="entry name" value="Multidrug efflux transporter AcrB pore domain"/>
    <property type="match status" value="2"/>
</dbReference>
<evidence type="ECO:0000256" key="1">
    <source>
        <dbReference type="SAM" id="Phobius"/>
    </source>
</evidence>
<name>A0ABP9FGB5_9GAMM</name>
<dbReference type="Gene3D" id="1.20.1640.10">
    <property type="entry name" value="Multidrug efflux transporter AcrB transmembrane domain"/>
    <property type="match status" value="2"/>
</dbReference>
<dbReference type="SUPFAM" id="SSF82866">
    <property type="entry name" value="Multidrug efflux transporter AcrB transmembrane domain"/>
    <property type="match status" value="2"/>
</dbReference>
<dbReference type="InterPro" id="IPR000731">
    <property type="entry name" value="SSD"/>
</dbReference>
<sequence>MAKHDQPKSTGLTQAALRRPVTVMMAFLALTLLGLVATRLLPLEMWPGLEMPEITVQVPYQGGSPQEVEREITNVLEESLATLSGVKRMRSGSSQTESWIRLDFDWDQPIGSKVVEVRERIDAVRHLLPEDVERVLIWQFSTADMPLLTLRLSSQRDLAGAWDLLDKQLKQPIERLPGISRVNLYGVEPQEIQIRLLPERLLSAGIEHHALSQLLQAQNFVSSAGTLRTGQQIWQVSQQGEYRSLEAIRALTIKPGLRLGDLAEIDYQRPEMVEGRHLDRTYAVGLDVFKSSGANLVTVADRVLQLVEQIRSNPQFDGIELFVMDDQAAGVKASLKDLASAGGIGALLSFAVLFLFIRNPLTTAIIVISVPLSLIITLALMYLLGYSLNILSMMGLLLAVGMLIDNSVVVSESVLQQDPSDRAKAVSTGVDKVALAVMAGTITTAIVFLPNIFGVKVQLTVFLEHVAIAICISLTISLVISRTLLPLLLFRFGHLGQTQAQVQAPRYRRTLARVLDHPKITGLVAILILASTAIPMSQVTSGDDDEGDPNRLFINYQLEGRHSLQITEGMIDQMEAYLYAHQAEFGIESVYSYFSADNLQTTLLLRDDVPRALPQLKERIAAGFPVYTHAKPVFGWQGSDETGMRLFLHGRSTEVLLELAEQLQPLLSRIEGLSDVRSDVDGGEQELLLQFDRERLNRLGLDLAQTAQTVATALRGQSLRSYRHDPNGEIQLRLQWQPHWRQSLAHLQQLPLGRIDGKIITLKQVASLTQQPRLDEIRHEGRQTAVAIGANVTERDMDELRQEITALMDTIRLPEGYRYSFGGGFQYQDESQALMATNMLLAVAMIYIVMAALFESLLLPTAVISSILFSITGVFWSFLLTGNMLSIMGMIGILVLMGVVVNNGIVLVDQINQREPALDRLRSAIIDAAVSRLRPVLMTVATTILGLLPLALWETRLAGGGPSYTPMAIAIIGGLAFSTLTSLLLVPYLYLMLWRLRQRASLGVARVLCFCDQHRPAWL</sequence>
<dbReference type="SUPFAM" id="SSF82693">
    <property type="entry name" value="Multidrug efflux transporter AcrB pore domain, PN1, PN2, PC1 and PC2 subdomains"/>
    <property type="match status" value="2"/>
</dbReference>
<feature type="domain" description="SSD" evidence="2">
    <location>
        <begin position="367"/>
        <end position="487"/>
    </location>
</feature>
<dbReference type="InterPro" id="IPR027463">
    <property type="entry name" value="AcrB_DN_DC_subdom"/>
</dbReference>
<feature type="transmembrane region" description="Helical" evidence="1">
    <location>
        <begin position="964"/>
        <end position="991"/>
    </location>
</feature>
<organism evidence="3 4">
    <name type="scientific">Ferrimonas pelagia</name>
    <dbReference type="NCBI Taxonomy" id="1177826"/>
    <lineage>
        <taxon>Bacteria</taxon>
        <taxon>Pseudomonadati</taxon>
        <taxon>Pseudomonadota</taxon>
        <taxon>Gammaproteobacteria</taxon>
        <taxon>Alteromonadales</taxon>
        <taxon>Ferrimonadaceae</taxon>
        <taxon>Ferrimonas</taxon>
    </lineage>
</organism>
<dbReference type="RefSeq" id="WP_345337189.1">
    <property type="nucleotide sequence ID" value="NZ_BAABJZ010000104.1"/>
</dbReference>
<dbReference type="PRINTS" id="PR00702">
    <property type="entry name" value="ACRIFLAVINRP"/>
</dbReference>
<proteinExistence type="predicted"/>
<keyword evidence="1" id="KW-0472">Membrane</keyword>
<evidence type="ECO:0000259" key="2">
    <source>
        <dbReference type="PROSITE" id="PS50156"/>
    </source>
</evidence>
<dbReference type="PANTHER" id="PTHR32063">
    <property type="match status" value="1"/>
</dbReference>
<feature type="transmembrane region" description="Helical" evidence="1">
    <location>
        <begin position="21"/>
        <end position="41"/>
    </location>
</feature>
<protein>
    <submittedName>
        <fullName evidence="3">Efflux RND transporter permease subunit</fullName>
    </submittedName>
</protein>
<evidence type="ECO:0000313" key="3">
    <source>
        <dbReference type="EMBL" id="GAA4901311.1"/>
    </source>
</evidence>
<dbReference type="PANTHER" id="PTHR32063:SF73">
    <property type="entry name" value="RND SUPERFAMILY EFFLUX PUMP PERMEASE COMPONENT 1"/>
    <property type="match status" value="1"/>
</dbReference>
<feature type="transmembrane region" description="Helical" evidence="1">
    <location>
        <begin position="885"/>
        <end position="908"/>
    </location>
</feature>
<evidence type="ECO:0000313" key="4">
    <source>
        <dbReference type="Proteomes" id="UP001499988"/>
    </source>
</evidence>
<dbReference type="EMBL" id="BAABJZ010000104">
    <property type="protein sequence ID" value="GAA4901311.1"/>
    <property type="molecule type" value="Genomic_DNA"/>
</dbReference>
<dbReference type="Gene3D" id="3.30.70.1440">
    <property type="entry name" value="Multidrug efflux transporter AcrB pore domain"/>
    <property type="match status" value="1"/>
</dbReference>
<comment type="caution">
    <text evidence="3">The sequence shown here is derived from an EMBL/GenBank/DDBJ whole genome shotgun (WGS) entry which is preliminary data.</text>
</comment>
<dbReference type="Gene3D" id="3.30.2090.10">
    <property type="entry name" value="Multidrug efflux transporter AcrB TolC docking domain, DN and DC subdomains"/>
    <property type="match status" value="2"/>
</dbReference>
<dbReference type="InterPro" id="IPR001036">
    <property type="entry name" value="Acrflvin-R"/>
</dbReference>
<dbReference type="Pfam" id="PF00873">
    <property type="entry name" value="ACR_tran"/>
    <property type="match status" value="2"/>
</dbReference>
<keyword evidence="1" id="KW-0812">Transmembrane</keyword>
<dbReference type="Proteomes" id="UP001499988">
    <property type="component" value="Unassembled WGS sequence"/>
</dbReference>
<dbReference type="PROSITE" id="PS50156">
    <property type="entry name" value="SSD"/>
    <property type="match status" value="1"/>
</dbReference>
<accession>A0ABP9FGB5</accession>